<evidence type="ECO:0000256" key="1">
    <source>
        <dbReference type="SAM" id="SignalP"/>
    </source>
</evidence>
<sequence length="237" mass="27638">MDKVLLAVLVLIISMSAFAQDVEITCEGKVIRCENGNKDHFDMVNDCPYEEVDTTKLPQKVLINAKAYLIKRVGVSFYRQKLNYYQSQIVDFARFDEIKKQKGWIDEKSDKRVKYAIQYYFVVEGDMKYYISIVFDEKGNIISKDQLPAKARNNNFDRMISVCDAKKIAESDELFSGKLEGISLEYYLKQNALCWRAEKPSVKGSKSFERMHRFIWIDANTGQIVKRESEAWRSAHY</sequence>
<gene>
    <name evidence="2" type="ORF">E5K00_03170</name>
</gene>
<reference evidence="2 3" key="1">
    <citation type="submission" date="2019-04" db="EMBL/GenBank/DDBJ databases">
        <authorList>
            <person name="Feng G."/>
            <person name="Zhang J."/>
            <person name="Zhu H."/>
        </authorList>
    </citation>
    <scope>NUCLEOTIDE SEQUENCE [LARGE SCALE GENOMIC DNA]</scope>
    <source>
        <strain evidence="2 3">JCM 31653</strain>
    </source>
</reference>
<dbReference type="Proteomes" id="UP000297549">
    <property type="component" value="Unassembled WGS sequence"/>
</dbReference>
<keyword evidence="3" id="KW-1185">Reference proteome</keyword>
<dbReference type="RefSeq" id="WP_135461599.1">
    <property type="nucleotide sequence ID" value="NZ_SRLC01000001.1"/>
</dbReference>
<dbReference type="EMBL" id="SRLC01000001">
    <property type="protein sequence ID" value="TGE24229.1"/>
    <property type="molecule type" value="Genomic_DNA"/>
</dbReference>
<name>A0A4Z0Q405_9BACT</name>
<feature type="signal peptide" evidence="1">
    <location>
        <begin position="1"/>
        <end position="19"/>
    </location>
</feature>
<feature type="chain" id="PRO_5021495835" description="PepSY domain-containing protein" evidence="1">
    <location>
        <begin position="20"/>
        <end position="237"/>
    </location>
</feature>
<accession>A0A4Z0Q405</accession>
<organism evidence="2 3">
    <name type="scientific">Hymenobacter aquaticus</name>
    <dbReference type="NCBI Taxonomy" id="1867101"/>
    <lineage>
        <taxon>Bacteria</taxon>
        <taxon>Pseudomonadati</taxon>
        <taxon>Bacteroidota</taxon>
        <taxon>Cytophagia</taxon>
        <taxon>Cytophagales</taxon>
        <taxon>Hymenobacteraceae</taxon>
        <taxon>Hymenobacter</taxon>
    </lineage>
</organism>
<evidence type="ECO:0000313" key="3">
    <source>
        <dbReference type="Proteomes" id="UP000297549"/>
    </source>
</evidence>
<evidence type="ECO:0008006" key="4">
    <source>
        <dbReference type="Google" id="ProtNLM"/>
    </source>
</evidence>
<keyword evidence="1" id="KW-0732">Signal</keyword>
<proteinExistence type="predicted"/>
<evidence type="ECO:0000313" key="2">
    <source>
        <dbReference type="EMBL" id="TGE24229.1"/>
    </source>
</evidence>
<comment type="caution">
    <text evidence="2">The sequence shown here is derived from an EMBL/GenBank/DDBJ whole genome shotgun (WGS) entry which is preliminary data.</text>
</comment>
<protein>
    <recommendedName>
        <fullName evidence="4">PepSY domain-containing protein</fullName>
    </recommendedName>
</protein>
<dbReference type="AlphaFoldDB" id="A0A4Z0Q405"/>